<keyword evidence="1" id="KW-1185">Reference proteome</keyword>
<name>A0A915PPS6_9BILA</name>
<dbReference type="AlphaFoldDB" id="A0A915PPS6"/>
<dbReference type="WBParaSite" id="sdigi.contig18.g1655.t1">
    <property type="protein sequence ID" value="sdigi.contig18.g1655.t1"/>
    <property type="gene ID" value="sdigi.contig18.g1655"/>
</dbReference>
<dbReference type="Proteomes" id="UP000887581">
    <property type="component" value="Unplaced"/>
</dbReference>
<evidence type="ECO:0000313" key="2">
    <source>
        <dbReference type="WBParaSite" id="sdigi.contig18.g1655.t1"/>
    </source>
</evidence>
<sequence length="89" mass="10215">MWNTLERLDSFAALAVIITRSTQHAARNISHSAWCVWFLDRRFKVARFCHLHVPSVVVHVTGNFYPEDSRIRAVVTSCRSCFYGIQGTC</sequence>
<evidence type="ECO:0000313" key="1">
    <source>
        <dbReference type="Proteomes" id="UP000887581"/>
    </source>
</evidence>
<organism evidence="1 2">
    <name type="scientific">Setaria digitata</name>
    <dbReference type="NCBI Taxonomy" id="48799"/>
    <lineage>
        <taxon>Eukaryota</taxon>
        <taxon>Metazoa</taxon>
        <taxon>Ecdysozoa</taxon>
        <taxon>Nematoda</taxon>
        <taxon>Chromadorea</taxon>
        <taxon>Rhabditida</taxon>
        <taxon>Spirurina</taxon>
        <taxon>Spiruromorpha</taxon>
        <taxon>Filarioidea</taxon>
        <taxon>Setariidae</taxon>
        <taxon>Setaria</taxon>
    </lineage>
</organism>
<reference evidence="2" key="1">
    <citation type="submission" date="2022-11" db="UniProtKB">
        <authorList>
            <consortium name="WormBaseParasite"/>
        </authorList>
    </citation>
    <scope>IDENTIFICATION</scope>
</reference>
<accession>A0A915PPS6</accession>
<protein>
    <submittedName>
        <fullName evidence="2">Secreted protein</fullName>
    </submittedName>
</protein>
<proteinExistence type="predicted"/>